<proteinExistence type="inferred from homology"/>
<organism evidence="4 5">
    <name type="scientific">Cohnella faecalis</name>
    <dbReference type="NCBI Taxonomy" id="2315694"/>
    <lineage>
        <taxon>Bacteria</taxon>
        <taxon>Bacillati</taxon>
        <taxon>Bacillota</taxon>
        <taxon>Bacilli</taxon>
        <taxon>Bacillales</taxon>
        <taxon>Paenibacillaceae</taxon>
        <taxon>Cohnella</taxon>
    </lineage>
</organism>
<dbReference type="InterPro" id="IPR036183">
    <property type="entry name" value="YajQ-like_sf"/>
</dbReference>
<dbReference type="GO" id="GO:0005829">
    <property type="term" value="C:cytosol"/>
    <property type="evidence" value="ECO:0007669"/>
    <property type="project" value="TreeGrafter"/>
</dbReference>
<evidence type="ECO:0000256" key="3">
    <source>
        <dbReference type="HAMAP-Rule" id="MF_00632"/>
    </source>
</evidence>
<reference evidence="4 5" key="1">
    <citation type="submission" date="2018-09" db="EMBL/GenBank/DDBJ databases">
        <title>Cohnella cavernae sp. nov., isolated from a karst cave.</title>
        <authorList>
            <person name="Zhu H."/>
        </authorList>
    </citation>
    <scope>NUCLEOTIDE SEQUENCE [LARGE SCALE GENOMIC DNA]</scope>
    <source>
        <strain evidence="4 5">K2E09-144</strain>
    </source>
</reference>
<keyword evidence="1 3" id="KW-0547">Nucleotide-binding</keyword>
<dbReference type="RefSeq" id="WP_119149514.1">
    <property type="nucleotide sequence ID" value="NZ_JBHSOV010000024.1"/>
</dbReference>
<keyword evidence="5" id="KW-1185">Reference proteome</keyword>
<evidence type="ECO:0000313" key="5">
    <source>
        <dbReference type="Proteomes" id="UP000266340"/>
    </source>
</evidence>
<dbReference type="PANTHER" id="PTHR30476:SF0">
    <property type="entry name" value="UPF0234 PROTEIN YAJQ"/>
    <property type="match status" value="1"/>
</dbReference>
<sequence>MASEYSFDIVSKVDMQEVNNAVTQALKEIETRFDFKGSKSDIKLENEALVVASDDEYKLKNVIDILQSKLVKRGVPIRNMDYGKIEPASGATVRQTIKLKQGVEQDIAKKINILIRDSKSKVKSQIQGDQIRVTGKSKDDLQAIMNLLRGADLPLELQFVNYR</sequence>
<comment type="caution">
    <text evidence="4">The sequence shown here is derived from an EMBL/GenBank/DDBJ whole genome shotgun (WGS) entry which is preliminary data.</text>
</comment>
<dbReference type="Pfam" id="PF04461">
    <property type="entry name" value="YajQ"/>
    <property type="match status" value="1"/>
</dbReference>
<dbReference type="Gene3D" id="3.30.70.990">
    <property type="entry name" value="YajQ-like, domain 2"/>
    <property type="match status" value="1"/>
</dbReference>
<accession>A0A398CM69</accession>
<gene>
    <name evidence="4" type="ORF">D3H35_11740</name>
</gene>
<dbReference type="SUPFAM" id="SSF89963">
    <property type="entry name" value="YajQ-like"/>
    <property type="match status" value="2"/>
</dbReference>
<dbReference type="InterPro" id="IPR007551">
    <property type="entry name" value="YajQ/Smlt4090-like"/>
</dbReference>
<protein>
    <recommendedName>
        <fullName evidence="3">Nucleotide-binding protein D3H35_11740</fullName>
    </recommendedName>
</protein>
<evidence type="ECO:0000256" key="1">
    <source>
        <dbReference type="ARBA" id="ARBA00022741"/>
    </source>
</evidence>
<dbReference type="EMBL" id="QXJM01000037">
    <property type="protein sequence ID" value="RIE03350.1"/>
    <property type="molecule type" value="Genomic_DNA"/>
</dbReference>
<dbReference type="InterPro" id="IPR035570">
    <property type="entry name" value="UPF0234_N"/>
</dbReference>
<dbReference type="FunFam" id="3.30.70.990:FF:000002">
    <property type="entry name" value="UPF0234 protein LEP1GSC067_4943"/>
    <property type="match status" value="1"/>
</dbReference>
<evidence type="ECO:0000256" key="2">
    <source>
        <dbReference type="ARBA" id="ARBA00093450"/>
    </source>
</evidence>
<dbReference type="OrthoDB" id="9801447at2"/>
<comment type="function">
    <text evidence="3">Nucleotide-binding protein.</text>
</comment>
<dbReference type="Gene3D" id="3.30.70.860">
    <property type="match status" value="1"/>
</dbReference>
<comment type="similarity">
    <text evidence="2 3">Belongs to the YajQ family.</text>
</comment>
<dbReference type="PANTHER" id="PTHR30476">
    <property type="entry name" value="UPF0234 PROTEIN YAJQ"/>
    <property type="match status" value="1"/>
</dbReference>
<dbReference type="CDD" id="cd11740">
    <property type="entry name" value="YajQ_like"/>
    <property type="match status" value="1"/>
</dbReference>
<name>A0A398CM69_9BACL</name>
<dbReference type="GO" id="GO:0000166">
    <property type="term" value="F:nucleotide binding"/>
    <property type="evidence" value="ECO:0007669"/>
    <property type="project" value="UniProtKB-UniRule"/>
</dbReference>
<dbReference type="InterPro" id="IPR035571">
    <property type="entry name" value="UPF0234-like_C"/>
</dbReference>
<evidence type="ECO:0000313" key="4">
    <source>
        <dbReference type="EMBL" id="RIE03350.1"/>
    </source>
</evidence>
<dbReference type="AlphaFoldDB" id="A0A398CM69"/>
<dbReference type="NCBIfam" id="NF003819">
    <property type="entry name" value="PRK05412.1"/>
    <property type="match status" value="1"/>
</dbReference>
<dbReference type="Proteomes" id="UP000266340">
    <property type="component" value="Unassembled WGS sequence"/>
</dbReference>
<dbReference type="HAMAP" id="MF_00632">
    <property type="entry name" value="UPF0234"/>
    <property type="match status" value="1"/>
</dbReference>